<evidence type="ECO:0000313" key="2">
    <source>
        <dbReference type="Proteomes" id="UP000799440"/>
    </source>
</evidence>
<reference evidence="1" key="1">
    <citation type="journal article" date="2020" name="Stud. Mycol.">
        <title>101 Dothideomycetes genomes: a test case for predicting lifestyles and emergence of pathogens.</title>
        <authorList>
            <person name="Haridas S."/>
            <person name="Albert R."/>
            <person name="Binder M."/>
            <person name="Bloem J."/>
            <person name="Labutti K."/>
            <person name="Salamov A."/>
            <person name="Andreopoulos B."/>
            <person name="Baker S."/>
            <person name="Barry K."/>
            <person name="Bills G."/>
            <person name="Bluhm B."/>
            <person name="Cannon C."/>
            <person name="Castanera R."/>
            <person name="Culley D."/>
            <person name="Daum C."/>
            <person name="Ezra D."/>
            <person name="Gonzalez J."/>
            <person name="Henrissat B."/>
            <person name="Kuo A."/>
            <person name="Liang C."/>
            <person name="Lipzen A."/>
            <person name="Lutzoni F."/>
            <person name="Magnuson J."/>
            <person name="Mondo S."/>
            <person name="Nolan M."/>
            <person name="Ohm R."/>
            <person name="Pangilinan J."/>
            <person name="Park H.-J."/>
            <person name="Ramirez L."/>
            <person name="Alfaro M."/>
            <person name="Sun H."/>
            <person name="Tritt A."/>
            <person name="Yoshinaga Y."/>
            <person name="Zwiers L.-H."/>
            <person name="Turgeon B."/>
            <person name="Goodwin S."/>
            <person name="Spatafora J."/>
            <person name="Crous P."/>
            <person name="Grigoriev I."/>
        </authorList>
    </citation>
    <scope>NUCLEOTIDE SEQUENCE</scope>
    <source>
        <strain evidence="1">CBS 119925</strain>
    </source>
</reference>
<keyword evidence="2" id="KW-1185">Reference proteome</keyword>
<dbReference type="AlphaFoldDB" id="A0A6A6UWV6"/>
<proteinExistence type="predicted"/>
<name>A0A6A6UWV6_9PLEO</name>
<protein>
    <submittedName>
        <fullName evidence="1">Uncharacterized protein</fullName>
    </submittedName>
</protein>
<dbReference type="Proteomes" id="UP000799440">
    <property type="component" value="Unassembled WGS sequence"/>
</dbReference>
<evidence type="ECO:0000313" key="1">
    <source>
        <dbReference type="EMBL" id="KAF2741870.1"/>
    </source>
</evidence>
<dbReference type="EMBL" id="MU006621">
    <property type="protein sequence ID" value="KAF2741870.1"/>
    <property type="molecule type" value="Genomic_DNA"/>
</dbReference>
<accession>A0A6A6UWV6</accession>
<gene>
    <name evidence="1" type="ORF">M011DRAFT_472700</name>
</gene>
<sequence>MPFQNQYFRYAVSFLVTVWPPSHPAPYPPVTNLRSIIPYIHTIHQRARLSPLLPTFGHPPGKDPSLKGIPTADHRTSHRLSSAYLTLGHPPAIPMASLVPTSAGTDNRVTFILPRGEQLGRARYP</sequence>
<organism evidence="1 2">
    <name type="scientific">Sporormia fimetaria CBS 119925</name>
    <dbReference type="NCBI Taxonomy" id="1340428"/>
    <lineage>
        <taxon>Eukaryota</taxon>
        <taxon>Fungi</taxon>
        <taxon>Dikarya</taxon>
        <taxon>Ascomycota</taxon>
        <taxon>Pezizomycotina</taxon>
        <taxon>Dothideomycetes</taxon>
        <taxon>Pleosporomycetidae</taxon>
        <taxon>Pleosporales</taxon>
        <taxon>Sporormiaceae</taxon>
        <taxon>Sporormia</taxon>
    </lineage>
</organism>